<evidence type="ECO:0000313" key="1">
    <source>
        <dbReference type="EMBL" id="MFL9926117.1"/>
    </source>
</evidence>
<reference evidence="1 2" key="1">
    <citation type="journal article" date="2024" name="Chem. Sci.">
        <title>Discovery of megapolipeptins by genome mining of a Burkholderiales bacteria collection.</title>
        <authorList>
            <person name="Paulo B.S."/>
            <person name="Recchia M.J.J."/>
            <person name="Lee S."/>
            <person name="Fergusson C.H."/>
            <person name="Romanowski S.B."/>
            <person name="Hernandez A."/>
            <person name="Krull N."/>
            <person name="Liu D.Y."/>
            <person name="Cavanagh H."/>
            <person name="Bos A."/>
            <person name="Gray C.A."/>
            <person name="Murphy B.T."/>
            <person name="Linington R.G."/>
            <person name="Eustaquio A.S."/>
        </authorList>
    </citation>
    <scope>NUCLEOTIDE SEQUENCE [LARGE SCALE GENOMIC DNA]</scope>
    <source>
        <strain evidence="1 2">RL21-008-BIB-A</strain>
    </source>
</reference>
<name>A0ABW9AFD1_9BURK</name>
<protein>
    <submittedName>
        <fullName evidence="1">Uncharacterized protein</fullName>
    </submittedName>
</protein>
<proteinExistence type="predicted"/>
<accession>A0ABW9AFD1</accession>
<evidence type="ECO:0000313" key="2">
    <source>
        <dbReference type="Proteomes" id="UP001629246"/>
    </source>
</evidence>
<gene>
    <name evidence="1" type="ORF">PQR62_17710</name>
</gene>
<comment type="caution">
    <text evidence="1">The sequence shown here is derived from an EMBL/GenBank/DDBJ whole genome shotgun (WGS) entry which is preliminary data.</text>
</comment>
<keyword evidence="2" id="KW-1185">Reference proteome</keyword>
<organism evidence="1 2">
    <name type="scientific">Herbaspirillum lusitanum</name>
    <dbReference type="NCBI Taxonomy" id="213312"/>
    <lineage>
        <taxon>Bacteria</taxon>
        <taxon>Pseudomonadati</taxon>
        <taxon>Pseudomonadota</taxon>
        <taxon>Betaproteobacteria</taxon>
        <taxon>Burkholderiales</taxon>
        <taxon>Oxalobacteraceae</taxon>
        <taxon>Herbaspirillum</taxon>
    </lineage>
</organism>
<sequence length="52" mass="6402">MLSIKHKEKINRSLEAMVRMSEEWRREHRKAAMLSKKRAGKRDERRLFAYEL</sequence>
<dbReference type="RefSeq" id="WP_408159311.1">
    <property type="nucleotide sequence ID" value="NZ_JAQQFM010000007.1"/>
</dbReference>
<dbReference type="EMBL" id="JAQQFM010000007">
    <property type="protein sequence ID" value="MFL9926117.1"/>
    <property type="molecule type" value="Genomic_DNA"/>
</dbReference>
<dbReference type="Proteomes" id="UP001629246">
    <property type="component" value="Unassembled WGS sequence"/>
</dbReference>